<keyword evidence="8" id="KW-1015">Disulfide bond</keyword>
<dbReference type="SUPFAM" id="SSF81321">
    <property type="entry name" value="Family A G protein-coupled receptor-like"/>
    <property type="match status" value="1"/>
</dbReference>
<evidence type="ECO:0000256" key="12">
    <source>
        <dbReference type="RuleBase" id="RU000688"/>
    </source>
</evidence>
<dbReference type="Proteomes" id="UP000264820">
    <property type="component" value="Unplaced"/>
</dbReference>
<dbReference type="InterPro" id="IPR000276">
    <property type="entry name" value="GPCR_Rhodpsn"/>
</dbReference>
<feature type="domain" description="G-protein coupled receptors family 1 profile" evidence="15">
    <location>
        <begin position="61"/>
        <end position="322"/>
    </location>
</feature>
<feature type="transmembrane region" description="Helical" evidence="14">
    <location>
        <begin position="165"/>
        <end position="186"/>
    </location>
</feature>
<dbReference type="Pfam" id="PF00001">
    <property type="entry name" value="7tm_1"/>
    <property type="match status" value="1"/>
</dbReference>
<comment type="subcellular location">
    <subcellularLocation>
        <location evidence="1">Cell membrane</location>
        <topology evidence="1">Multi-pass membrane protein</topology>
    </subcellularLocation>
</comment>
<evidence type="ECO:0000256" key="4">
    <source>
        <dbReference type="ARBA" id="ARBA00022692"/>
    </source>
</evidence>
<evidence type="ECO:0000256" key="5">
    <source>
        <dbReference type="ARBA" id="ARBA00022989"/>
    </source>
</evidence>
<dbReference type="PANTHER" id="PTHR24241">
    <property type="entry name" value="NEUROPEPTIDE RECEPTOR-RELATED G-PROTEIN COUPLED RECEPTOR"/>
    <property type="match status" value="1"/>
</dbReference>
<evidence type="ECO:0000256" key="13">
    <source>
        <dbReference type="SAM" id="MobiDB-lite"/>
    </source>
</evidence>
<dbReference type="GO" id="GO:0016500">
    <property type="term" value="F:protein-hormone receptor activity"/>
    <property type="evidence" value="ECO:0007669"/>
    <property type="project" value="InterPro"/>
</dbReference>
<keyword evidence="2" id="KW-1003">Cell membrane</keyword>
<evidence type="ECO:0000256" key="9">
    <source>
        <dbReference type="ARBA" id="ARBA00023170"/>
    </source>
</evidence>
<dbReference type="PRINTS" id="PR00237">
    <property type="entry name" value="GPCRRHODOPSN"/>
</dbReference>
<dbReference type="FunFam" id="1.20.1070.10:FF:000199">
    <property type="entry name" value="Gonadotropin-releasing hormone II receptor"/>
    <property type="match status" value="1"/>
</dbReference>
<evidence type="ECO:0000256" key="3">
    <source>
        <dbReference type="ARBA" id="ARBA00022553"/>
    </source>
</evidence>
<evidence type="ECO:0000256" key="8">
    <source>
        <dbReference type="ARBA" id="ARBA00023157"/>
    </source>
</evidence>
<sequence length="392" mass="43656">MIKPHLTKSFLPALTPRMPGQRSPPVWSPANVTQWEAPTFGAAARFRVGATALLFVVAATGNLALMASVCGVRSRRHSASRLRPLMVSLASADLMMTFVVMPLDVVWNATVQWYGGDALCKLLSFLKLLAMYASASALVVIGLDRHRAIVRPLRALSARWRNRRMLALAWSLSLLLAAPQVCTLVGDDFTQCATHATFSVRWQETLYNMFHFSTLYAIPLLVMSCCYGHIMLHINNTNKMLATRETHSPSSFTFDGISKARMNTLKMTVVIVLSFVVCWTPYYLLGVWYWFQPEVVDFTPEYIHHSLFLFGNLNTCCDPLIYGFYTPSFRADLAACCRADRREPAAADFTLPVPHAQNEGEGQRRLPSSHIHKGGEGTHPGAPPTTYGERQA</sequence>
<keyword evidence="5 14" id="KW-1133">Transmembrane helix</keyword>
<evidence type="ECO:0000256" key="10">
    <source>
        <dbReference type="ARBA" id="ARBA00023224"/>
    </source>
</evidence>
<name>A0A3Q3DD49_HIPCM</name>
<dbReference type="GO" id="GO:0032870">
    <property type="term" value="P:cellular response to hormone stimulus"/>
    <property type="evidence" value="ECO:0007669"/>
    <property type="project" value="TreeGrafter"/>
</dbReference>
<accession>A0A3Q3DD49</accession>
<reference evidence="16" key="2">
    <citation type="submission" date="2025-09" db="UniProtKB">
        <authorList>
            <consortium name="Ensembl"/>
        </authorList>
    </citation>
    <scope>IDENTIFICATION</scope>
</reference>
<evidence type="ECO:0000256" key="1">
    <source>
        <dbReference type="ARBA" id="ARBA00004651"/>
    </source>
</evidence>
<dbReference type="PANTHER" id="PTHR24241:SF183">
    <property type="entry name" value="GONADOTROPIN RELEASING HORMONE RECEPTOR"/>
    <property type="match status" value="1"/>
</dbReference>
<comment type="similarity">
    <text evidence="12">Belongs to the G-protein coupled receptor 1 family.</text>
</comment>
<dbReference type="STRING" id="109280.ENSHCOP00000009024"/>
<dbReference type="InterPro" id="IPR001658">
    <property type="entry name" value="GphnRH_fam_rcpt"/>
</dbReference>
<keyword evidence="6 12" id="KW-0297">G-protein coupled receptor</keyword>
<proteinExistence type="inferred from homology"/>
<feature type="region of interest" description="Disordered" evidence="13">
    <location>
        <begin position="348"/>
        <end position="392"/>
    </location>
</feature>
<dbReference type="GO" id="GO:0004930">
    <property type="term" value="F:G protein-coupled receptor activity"/>
    <property type="evidence" value="ECO:0007669"/>
    <property type="project" value="UniProtKB-KW"/>
</dbReference>
<organism evidence="16 17">
    <name type="scientific">Hippocampus comes</name>
    <name type="common">Tiger tail seahorse</name>
    <dbReference type="NCBI Taxonomy" id="109280"/>
    <lineage>
        <taxon>Eukaryota</taxon>
        <taxon>Metazoa</taxon>
        <taxon>Chordata</taxon>
        <taxon>Craniata</taxon>
        <taxon>Vertebrata</taxon>
        <taxon>Euteleostomi</taxon>
        <taxon>Actinopterygii</taxon>
        <taxon>Neopterygii</taxon>
        <taxon>Teleostei</taxon>
        <taxon>Neoteleostei</taxon>
        <taxon>Acanthomorphata</taxon>
        <taxon>Syngnathiaria</taxon>
        <taxon>Syngnathiformes</taxon>
        <taxon>Syngnathoidei</taxon>
        <taxon>Syngnathidae</taxon>
        <taxon>Hippocampus</taxon>
    </lineage>
</organism>
<dbReference type="GO" id="GO:0042277">
    <property type="term" value="F:peptide binding"/>
    <property type="evidence" value="ECO:0007669"/>
    <property type="project" value="TreeGrafter"/>
</dbReference>
<protein>
    <recommendedName>
        <fullName evidence="11">Type II GnRH receptor</fullName>
    </recommendedName>
</protein>
<feature type="transmembrane region" description="Helical" evidence="14">
    <location>
        <begin position="269"/>
        <end position="291"/>
    </location>
</feature>
<evidence type="ECO:0000313" key="17">
    <source>
        <dbReference type="Proteomes" id="UP000264820"/>
    </source>
</evidence>
<dbReference type="PROSITE" id="PS50262">
    <property type="entry name" value="G_PROTEIN_RECEP_F1_2"/>
    <property type="match status" value="1"/>
</dbReference>
<evidence type="ECO:0000256" key="7">
    <source>
        <dbReference type="ARBA" id="ARBA00023136"/>
    </source>
</evidence>
<keyword evidence="4 12" id="KW-0812">Transmembrane</keyword>
<feature type="transmembrane region" description="Helical" evidence="14">
    <location>
        <begin position="206"/>
        <end position="230"/>
    </location>
</feature>
<feature type="transmembrane region" description="Helical" evidence="14">
    <location>
        <begin position="84"/>
        <end position="103"/>
    </location>
</feature>
<keyword evidence="3" id="KW-0597">Phosphoprotein</keyword>
<feature type="transmembrane region" description="Helical" evidence="14">
    <location>
        <begin position="48"/>
        <end position="72"/>
    </location>
</feature>
<dbReference type="Gene3D" id="1.20.1070.10">
    <property type="entry name" value="Rhodopsin 7-helix transmembrane proteins"/>
    <property type="match status" value="1"/>
</dbReference>
<dbReference type="PROSITE" id="PS00237">
    <property type="entry name" value="G_PROTEIN_RECEP_F1_1"/>
    <property type="match status" value="1"/>
</dbReference>
<dbReference type="GO" id="GO:0005886">
    <property type="term" value="C:plasma membrane"/>
    <property type="evidence" value="ECO:0007669"/>
    <property type="project" value="UniProtKB-SubCell"/>
</dbReference>
<evidence type="ECO:0000259" key="15">
    <source>
        <dbReference type="PROSITE" id="PS50262"/>
    </source>
</evidence>
<dbReference type="InterPro" id="IPR017452">
    <property type="entry name" value="GPCR_Rhodpsn_7TM"/>
</dbReference>
<reference evidence="16" key="1">
    <citation type="submission" date="2025-08" db="UniProtKB">
        <authorList>
            <consortium name="Ensembl"/>
        </authorList>
    </citation>
    <scope>IDENTIFICATION</scope>
</reference>
<evidence type="ECO:0000256" key="11">
    <source>
        <dbReference type="ARBA" id="ARBA00082552"/>
    </source>
</evidence>
<keyword evidence="7 14" id="KW-0472">Membrane</keyword>
<keyword evidence="10 12" id="KW-0807">Transducer</keyword>
<feature type="transmembrane region" description="Helical" evidence="14">
    <location>
        <begin position="123"/>
        <end position="144"/>
    </location>
</feature>
<evidence type="ECO:0000256" key="2">
    <source>
        <dbReference type="ARBA" id="ARBA00022475"/>
    </source>
</evidence>
<evidence type="ECO:0000256" key="14">
    <source>
        <dbReference type="SAM" id="Phobius"/>
    </source>
</evidence>
<dbReference type="GeneTree" id="ENSGT01130000278263"/>
<keyword evidence="17" id="KW-1185">Reference proteome</keyword>
<keyword evidence="9 12" id="KW-0675">Receptor</keyword>
<evidence type="ECO:0000313" key="16">
    <source>
        <dbReference type="Ensembl" id="ENSHCOP00000009024.1"/>
    </source>
</evidence>
<dbReference type="Ensembl" id="ENSHCOT00000015047.1">
    <property type="protein sequence ID" value="ENSHCOP00000009024.1"/>
    <property type="gene ID" value="ENSHCOG00000011689.1"/>
</dbReference>
<dbReference type="PRINTS" id="PR00529">
    <property type="entry name" value="GNADOTRPHINR"/>
</dbReference>
<evidence type="ECO:0000256" key="6">
    <source>
        <dbReference type="ARBA" id="ARBA00023040"/>
    </source>
</evidence>
<dbReference type="AlphaFoldDB" id="A0A3Q3DD49"/>